<dbReference type="Proteomes" id="UP001501126">
    <property type="component" value="Unassembled WGS sequence"/>
</dbReference>
<evidence type="ECO:0000313" key="2">
    <source>
        <dbReference type="EMBL" id="GAA0873660.1"/>
    </source>
</evidence>
<dbReference type="InterPro" id="IPR011629">
    <property type="entry name" value="CobW-like_C"/>
</dbReference>
<dbReference type="PANTHER" id="PTHR43603:SF1">
    <property type="entry name" value="ZINC-REGULATED GTPASE METALLOPROTEIN ACTIVATOR 1"/>
    <property type="match status" value="1"/>
</dbReference>
<dbReference type="EMBL" id="BAAAFH010000002">
    <property type="protein sequence ID" value="GAA0873660.1"/>
    <property type="molecule type" value="Genomic_DNA"/>
</dbReference>
<reference evidence="2 3" key="1">
    <citation type="journal article" date="2019" name="Int. J. Syst. Evol. Microbiol.">
        <title>The Global Catalogue of Microorganisms (GCM) 10K type strain sequencing project: providing services to taxonomists for standard genome sequencing and annotation.</title>
        <authorList>
            <consortium name="The Broad Institute Genomics Platform"/>
            <consortium name="The Broad Institute Genome Sequencing Center for Infectious Disease"/>
            <person name="Wu L."/>
            <person name="Ma J."/>
        </authorList>
    </citation>
    <scope>NUCLEOTIDE SEQUENCE [LARGE SCALE GENOMIC DNA]</scope>
    <source>
        <strain evidence="2 3">JCM 16083</strain>
    </source>
</reference>
<feature type="domain" description="CobW C-terminal" evidence="1">
    <location>
        <begin position="23"/>
        <end position="56"/>
    </location>
</feature>
<dbReference type="SUPFAM" id="SSF90002">
    <property type="entry name" value="Hypothetical protein YjiA, C-terminal domain"/>
    <property type="match status" value="1"/>
</dbReference>
<evidence type="ECO:0000313" key="3">
    <source>
        <dbReference type="Proteomes" id="UP001501126"/>
    </source>
</evidence>
<name>A0ABN1MKE8_9FLAO</name>
<keyword evidence="3" id="KW-1185">Reference proteome</keyword>
<gene>
    <name evidence="2" type="ORF">GCM10009118_00680</name>
</gene>
<dbReference type="InterPro" id="IPR051927">
    <property type="entry name" value="Zn_Chap_cDPG_Synth"/>
</dbReference>
<organism evidence="2 3">
    <name type="scientific">Wandonia haliotis</name>
    <dbReference type="NCBI Taxonomy" id="574963"/>
    <lineage>
        <taxon>Bacteria</taxon>
        <taxon>Pseudomonadati</taxon>
        <taxon>Bacteroidota</taxon>
        <taxon>Flavobacteriia</taxon>
        <taxon>Flavobacteriales</taxon>
        <taxon>Crocinitomicaceae</taxon>
        <taxon>Wandonia</taxon>
    </lineage>
</organism>
<proteinExistence type="predicted"/>
<protein>
    <recommendedName>
        <fullName evidence="1">CobW C-terminal domain-containing protein</fullName>
    </recommendedName>
</protein>
<comment type="caution">
    <text evidence="2">The sequence shown here is derived from an EMBL/GenBank/DDBJ whole genome shotgun (WGS) entry which is preliminary data.</text>
</comment>
<accession>A0ABN1MKE8</accession>
<dbReference type="Pfam" id="PF07683">
    <property type="entry name" value="CobW_C"/>
    <property type="match status" value="1"/>
</dbReference>
<sequence length="82" mass="9713">MGEYALRRKNTIASFLDYHEEIEKRWSKDFGDRLNELVFIGQDMDQQQILKQLESCICSPEEISLYLENQFPDGDEWPVAKI</sequence>
<dbReference type="PANTHER" id="PTHR43603">
    <property type="entry name" value="COBW DOMAIN-CONTAINING PROTEIN DDB_G0274527"/>
    <property type="match status" value="1"/>
</dbReference>
<evidence type="ECO:0000259" key="1">
    <source>
        <dbReference type="Pfam" id="PF07683"/>
    </source>
</evidence>